<comment type="pathway">
    <text evidence="1 12">One-carbon metabolism; tetrahydrofolate interconversion.</text>
</comment>
<dbReference type="Gene3D" id="3.40.50.720">
    <property type="entry name" value="NAD(P)-binding Rossmann-like Domain"/>
    <property type="match status" value="1"/>
</dbReference>
<feature type="binding site" evidence="12">
    <location>
        <begin position="168"/>
        <end position="170"/>
    </location>
    <ligand>
        <name>NADP(+)</name>
        <dbReference type="ChEBI" id="CHEBI:58349"/>
    </ligand>
</feature>
<dbReference type="EMBL" id="DYXY01000001">
    <property type="protein sequence ID" value="HJE14460.1"/>
    <property type="molecule type" value="Genomic_DNA"/>
</dbReference>
<dbReference type="Pfam" id="PF00763">
    <property type="entry name" value="THF_DHG_CYH"/>
    <property type="match status" value="1"/>
</dbReference>
<evidence type="ECO:0000256" key="11">
    <source>
        <dbReference type="ARBA" id="ARBA00023268"/>
    </source>
</evidence>
<dbReference type="InterPro" id="IPR000672">
    <property type="entry name" value="THF_DH/CycHdrlase"/>
</dbReference>
<comment type="catalytic activity">
    <reaction evidence="12">
        <text>(6R)-5,10-methylene-5,6,7,8-tetrahydrofolate + NADP(+) = (6R)-5,10-methenyltetrahydrofolate + NADPH</text>
        <dbReference type="Rhea" id="RHEA:22812"/>
        <dbReference type="ChEBI" id="CHEBI:15636"/>
        <dbReference type="ChEBI" id="CHEBI:57455"/>
        <dbReference type="ChEBI" id="CHEBI:57783"/>
        <dbReference type="ChEBI" id="CHEBI:58349"/>
        <dbReference type="EC" id="1.5.1.5"/>
    </reaction>
</comment>
<comment type="caution">
    <text evidence="12">Lacks conserved residue(s) required for the propagation of feature annotation.</text>
</comment>
<dbReference type="Gene3D" id="3.40.50.10860">
    <property type="entry name" value="Leucine Dehydrogenase, chain A, domain 1"/>
    <property type="match status" value="1"/>
</dbReference>
<evidence type="ECO:0000256" key="3">
    <source>
        <dbReference type="ARBA" id="ARBA00022563"/>
    </source>
</evidence>
<evidence type="ECO:0000256" key="7">
    <source>
        <dbReference type="ARBA" id="ARBA00022857"/>
    </source>
</evidence>
<keyword evidence="5 12" id="KW-0658">Purine biosynthesis</keyword>
<evidence type="ECO:0000256" key="10">
    <source>
        <dbReference type="ARBA" id="ARBA00023167"/>
    </source>
</evidence>
<keyword evidence="8 12" id="KW-0560">Oxidoreductase</keyword>
<dbReference type="GO" id="GO:0009086">
    <property type="term" value="P:methionine biosynthetic process"/>
    <property type="evidence" value="ECO:0007669"/>
    <property type="project" value="UniProtKB-KW"/>
</dbReference>
<reference evidence="15" key="1">
    <citation type="journal article" date="2021" name="PeerJ">
        <title>Extensive microbial diversity within the chicken gut microbiome revealed by metagenomics and culture.</title>
        <authorList>
            <person name="Gilroy R."/>
            <person name="Ravi A."/>
            <person name="Getino M."/>
            <person name="Pursley I."/>
            <person name="Horton D.L."/>
            <person name="Alikhan N.F."/>
            <person name="Baker D."/>
            <person name="Gharbi K."/>
            <person name="Hall N."/>
            <person name="Watson M."/>
            <person name="Adriaenssens E.M."/>
            <person name="Foster-Nyarko E."/>
            <person name="Jarju S."/>
            <person name="Secka A."/>
            <person name="Antonio M."/>
            <person name="Oren A."/>
            <person name="Chaudhuri R.R."/>
            <person name="La Ragione R."/>
            <person name="Hildebrand F."/>
            <person name="Pallen M.J."/>
        </authorList>
    </citation>
    <scope>NUCLEOTIDE SEQUENCE</scope>
    <source>
        <strain evidence="15">CHK173-2119</strain>
    </source>
</reference>
<evidence type="ECO:0000256" key="9">
    <source>
        <dbReference type="ARBA" id="ARBA00023102"/>
    </source>
</evidence>
<evidence type="ECO:0000259" key="13">
    <source>
        <dbReference type="Pfam" id="PF00763"/>
    </source>
</evidence>
<evidence type="ECO:0000313" key="15">
    <source>
        <dbReference type="EMBL" id="HJE14460.1"/>
    </source>
</evidence>
<dbReference type="PRINTS" id="PR00085">
    <property type="entry name" value="THFDHDRGNASE"/>
</dbReference>
<evidence type="ECO:0000256" key="1">
    <source>
        <dbReference type="ARBA" id="ARBA00004777"/>
    </source>
</evidence>
<dbReference type="EC" id="1.5.1.5" evidence="12"/>
<evidence type="ECO:0000256" key="8">
    <source>
        <dbReference type="ARBA" id="ARBA00023002"/>
    </source>
</evidence>
<comment type="function">
    <text evidence="12">Catalyzes the oxidation of 5,10-methylenetetrahydrofolate to 5,10-methenyltetrahydrofolate and then the hydrolysis of 5,10-methenyltetrahydrofolate to 10-formyltetrahydrofolate.</text>
</comment>
<feature type="domain" description="Tetrahydrofolate dehydrogenase/cyclohydrolase NAD(P)-binding" evidence="14">
    <location>
        <begin position="142"/>
        <end position="282"/>
    </location>
</feature>
<evidence type="ECO:0000259" key="14">
    <source>
        <dbReference type="Pfam" id="PF02882"/>
    </source>
</evidence>
<dbReference type="GO" id="GO:0006164">
    <property type="term" value="P:purine nucleotide biosynthetic process"/>
    <property type="evidence" value="ECO:0007669"/>
    <property type="project" value="UniProtKB-KW"/>
</dbReference>
<dbReference type="HAMAP" id="MF_01576">
    <property type="entry name" value="THF_DHG_CYH"/>
    <property type="match status" value="1"/>
</dbReference>
<dbReference type="InterPro" id="IPR020631">
    <property type="entry name" value="THF_DH/CycHdrlase_NAD-bd_dom"/>
</dbReference>
<dbReference type="GO" id="GO:0000105">
    <property type="term" value="P:L-histidine biosynthetic process"/>
    <property type="evidence" value="ECO:0007669"/>
    <property type="project" value="UniProtKB-KW"/>
</dbReference>
<evidence type="ECO:0000313" key="16">
    <source>
        <dbReference type="Proteomes" id="UP000774947"/>
    </source>
</evidence>
<proteinExistence type="inferred from homology"/>
<dbReference type="Pfam" id="PF02882">
    <property type="entry name" value="THF_DHG_CYH_C"/>
    <property type="match status" value="1"/>
</dbReference>
<dbReference type="CDD" id="cd01080">
    <property type="entry name" value="NAD_bind_m-THF_DH_Cyclohyd"/>
    <property type="match status" value="1"/>
</dbReference>
<keyword evidence="11 12" id="KW-0511">Multifunctional enzyme</keyword>
<keyword evidence="10 12" id="KW-0486">Methionine biosynthesis</keyword>
<keyword evidence="6 12" id="KW-0378">Hydrolase</keyword>
<dbReference type="FunFam" id="3.40.50.10860:FF:000005">
    <property type="entry name" value="C-1-tetrahydrofolate synthase, cytoplasmic, putative"/>
    <property type="match status" value="1"/>
</dbReference>
<dbReference type="Proteomes" id="UP000774947">
    <property type="component" value="Unassembled WGS sequence"/>
</dbReference>
<feature type="domain" description="Tetrahydrofolate dehydrogenase/cyclohydrolase catalytic" evidence="13">
    <location>
        <begin position="8"/>
        <end position="123"/>
    </location>
</feature>
<dbReference type="FunFam" id="3.40.50.720:FF:000094">
    <property type="entry name" value="Bifunctional protein FolD"/>
    <property type="match status" value="1"/>
</dbReference>
<dbReference type="GO" id="GO:0005829">
    <property type="term" value="C:cytosol"/>
    <property type="evidence" value="ECO:0007669"/>
    <property type="project" value="TreeGrafter"/>
</dbReference>
<sequence>MTMTTTILDGKASAKAWRAETKARVAQLAAERQIVPTLAVVLVGEDPASQIYVRNKIKMAKQVGIKSINKTLPTTATQEEVLAVVAELNHDPEVDGILVQLPLPAQINEEAVLLAVDPKKDVDGFHPMNLGKLWGGQPELVPATAAGIMRLLADYHIQVEGQNVLIIGRSLIVGRPLAGLFLAADATVTIAHSHTKNTLELARQADIVVAAIGQANFVTADFIKPGAVVIDVGTNRIDGHLVGDVEYTTVSQQAGFITPVPGGVGPMTIAALLSQTTDLAEKR</sequence>
<comment type="similarity">
    <text evidence="12">Belongs to the tetrahydrofolate dehydrogenase/cyclohydrolase family.</text>
</comment>
<organism evidence="15 16">
    <name type="scientific">Lapidilactobacillus dextrinicus</name>
    <dbReference type="NCBI Taxonomy" id="51664"/>
    <lineage>
        <taxon>Bacteria</taxon>
        <taxon>Bacillati</taxon>
        <taxon>Bacillota</taxon>
        <taxon>Bacilli</taxon>
        <taxon>Lactobacillales</taxon>
        <taxon>Lactobacillaceae</taxon>
        <taxon>Lapidilactobacillus</taxon>
    </lineage>
</organism>
<dbReference type="PROSITE" id="PS00767">
    <property type="entry name" value="THF_DHG_CYH_2"/>
    <property type="match status" value="1"/>
</dbReference>
<comment type="catalytic activity">
    <reaction evidence="12">
        <text>(6R)-5,10-methenyltetrahydrofolate + H2O = (6R)-10-formyltetrahydrofolate + H(+)</text>
        <dbReference type="Rhea" id="RHEA:23700"/>
        <dbReference type="ChEBI" id="CHEBI:15377"/>
        <dbReference type="ChEBI" id="CHEBI:15378"/>
        <dbReference type="ChEBI" id="CHEBI:57455"/>
        <dbReference type="ChEBI" id="CHEBI:195366"/>
        <dbReference type="EC" id="3.5.4.9"/>
    </reaction>
</comment>
<dbReference type="AlphaFoldDB" id="A0A921DU38"/>
<dbReference type="GO" id="GO:0004477">
    <property type="term" value="F:methenyltetrahydrofolate cyclohydrolase activity"/>
    <property type="evidence" value="ECO:0007669"/>
    <property type="project" value="UniProtKB-UniRule"/>
</dbReference>
<keyword evidence="4 12" id="KW-0028">Amino-acid biosynthesis</keyword>
<dbReference type="PANTHER" id="PTHR48099">
    <property type="entry name" value="C-1-TETRAHYDROFOLATE SYNTHASE, CYTOPLASMIC-RELATED"/>
    <property type="match status" value="1"/>
</dbReference>
<reference evidence="15" key="2">
    <citation type="submission" date="2021-09" db="EMBL/GenBank/DDBJ databases">
        <authorList>
            <person name="Gilroy R."/>
        </authorList>
    </citation>
    <scope>NUCLEOTIDE SEQUENCE</scope>
    <source>
        <strain evidence="15">CHK173-2119</strain>
    </source>
</reference>
<accession>A0A921DU38</accession>
<comment type="subunit">
    <text evidence="2 12">Homodimer.</text>
</comment>
<evidence type="ECO:0000256" key="4">
    <source>
        <dbReference type="ARBA" id="ARBA00022605"/>
    </source>
</evidence>
<dbReference type="InterPro" id="IPR020630">
    <property type="entry name" value="THF_DH/CycHdrlase_cat_dom"/>
</dbReference>
<evidence type="ECO:0000256" key="6">
    <source>
        <dbReference type="ARBA" id="ARBA00022801"/>
    </source>
</evidence>
<evidence type="ECO:0000256" key="12">
    <source>
        <dbReference type="HAMAP-Rule" id="MF_01576"/>
    </source>
</evidence>
<keyword evidence="7 12" id="KW-0521">NADP</keyword>
<keyword evidence="9 12" id="KW-0368">Histidine biosynthesis</keyword>
<dbReference type="SUPFAM" id="SSF53223">
    <property type="entry name" value="Aminoacid dehydrogenase-like, N-terminal domain"/>
    <property type="match status" value="1"/>
</dbReference>
<name>A0A921DU38_9LACO</name>
<protein>
    <recommendedName>
        <fullName evidence="12">Bifunctional protein FolD</fullName>
    </recommendedName>
    <domain>
        <recommendedName>
            <fullName evidence="12">Methylenetetrahydrofolate dehydrogenase</fullName>
            <ecNumber evidence="12">1.5.1.5</ecNumber>
        </recommendedName>
    </domain>
    <domain>
        <recommendedName>
            <fullName evidence="12">Methenyltetrahydrofolate cyclohydrolase</fullName>
            <ecNumber evidence="12">3.5.4.9</ecNumber>
        </recommendedName>
    </domain>
</protein>
<dbReference type="GO" id="GO:0035999">
    <property type="term" value="P:tetrahydrofolate interconversion"/>
    <property type="evidence" value="ECO:0007669"/>
    <property type="project" value="UniProtKB-UniRule"/>
</dbReference>
<dbReference type="InterPro" id="IPR020867">
    <property type="entry name" value="THF_DH/CycHdrlase_CS"/>
</dbReference>
<feature type="binding site" evidence="12">
    <location>
        <position position="234"/>
    </location>
    <ligand>
        <name>NADP(+)</name>
        <dbReference type="ChEBI" id="CHEBI:58349"/>
    </ligand>
</feature>
<dbReference type="InterPro" id="IPR036291">
    <property type="entry name" value="NAD(P)-bd_dom_sf"/>
</dbReference>
<keyword evidence="3 12" id="KW-0554">One-carbon metabolism</keyword>
<dbReference type="InterPro" id="IPR046346">
    <property type="entry name" value="Aminoacid_DH-like_N_sf"/>
</dbReference>
<dbReference type="SUPFAM" id="SSF51735">
    <property type="entry name" value="NAD(P)-binding Rossmann-fold domains"/>
    <property type="match status" value="1"/>
</dbReference>
<comment type="caution">
    <text evidence="15">The sequence shown here is derived from an EMBL/GenBank/DDBJ whole genome shotgun (WGS) entry which is preliminary data.</text>
</comment>
<dbReference type="PROSITE" id="PS00766">
    <property type="entry name" value="THF_DHG_CYH_1"/>
    <property type="match status" value="1"/>
</dbReference>
<gene>
    <name evidence="12" type="primary">folD</name>
    <name evidence="15" type="ORF">K8W17_00025</name>
</gene>
<dbReference type="EC" id="3.5.4.9" evidence="12"/>
<dbReference type="GO" id="GO:0004488">
    <property type="term" value="F:methylenetetrahydrofolate dehydrogenase (NADP+) activity"/>
    <property type="evidence" value="ECO:0007669"/>
    <property type="project" value="UniProtKB-UniRule"/>
</dbReference>
<evidence type="ECO:0000256" key="5">
    <source>
        <dbReference type="ARBA" id="ARBA00022755"/>
    </source>
</evidence>
<dbReference type="PANTHER" id="PTHR48099:SF5">
    <property type="entry name" value="C-1-TETRAHYDROFOLATE SYNTHASE, CYTOPLASMIC"/>
    <property type="match status" value="1"/>
</dbReference>
<evidence type="ECO:0000256" key="2">
    <source>
        <dbReference type="ARBA" id="ARBA00011738"/>
    </source>
</evidence>